<name>A0A1W2TM97_ROSNE</name>
<keyword evidence="1 3" id="KW-0689">Ribosomal protein</keyword>
<dbReference type="EMBL" id="DF977485">
    <property type="protein sequence ID" value="GAP89455.2"/>
    <property type="molecule type" value="Genomic_DNA"/>
</dbReference>
<dbReference type="GO" id="GO:0006412">
    <property type="term" value="P:translation"/>
    <property type="evidence" value="ECO:0007669"/>
    <property type="project" value="InterPro"/>
</dbReference>
<evidence type="ECO:0000256" key="1">
    <source>
        <dbReference type="ARBA" id="ARBA00022980"/>
    </source>
</evidence>
<evidence type="ECO:0000313" key="3">
    <source>
        <dbReference type="EMBL" id="GAP89455.2"/>
    </source>
</evidence>
<dbReference type="GO" id="GO:0003735">
    <property type="term" value="F:structural constituent of ribosome"/>
    <property type="evidence" value="ECO:0007669"/>
    <property type="project" value="InterPro"/>
</dbReference>
<dbReference type="Gene3D" id="3.30.70.3370">
    <property type="match status" value="1"/>
</dbReference>
<dbReference type="SUPFAM" id="SSF54189">
    <property type="entry name" value="Ribosomal proteins S24e, L23 and L15e"/>
    <property type="match status" value="1"/>
</dbReference>
<dbReference type="InterPro" id="IPR001976">
    <property type="entry name" value="Ribosomal_eS24"/>
</dbReference>
<accession>A0A1W2TM97</accession>
<dbReference type="OMA" id="TIEVIHP"/>
<dbReference type="InterPro" id="IPR053709">
    <property type="entry name" value="eRP_eS24_sf"/>
</dbReference>
<dbReference type="GO" id="GO:0005840">
    <property type="term" value="C:ribosome"/>
    <property type="evidence" value="ECO:0007669"/>
    <property type="project" value="UniProtKB-KW"/>
</dbReference>
<dbReference type="Pfam" id="PF01282">
    <property type="entry name" value="Ribosomal_S24e"/>
    <property type="match status" value="1"/>
</dbReference>
<protein>
    <submittedName>
        <fullName evidence="3">Putative 40S ribosomal protein S24</fullName>
    </submittedName>
</protein>
<reference evidence="3" key="1">
    <citation type="submission" date="2016-03" db="EMBL/GenBank/DDBJ databases">
        <title>Draft genome sequence of Rosellinia necatrix.</title>
        <authorList>
            <person name="Kanematsu S."/>
        </authorList>
    </citation>
    <scope>NUCLEOTIDE SEQUENCE [LARGE SCALE GENOMIC DNA]</scope>
    <source>
        <strain evidence="3">W97</strain>
    </source>
</reference>
<organism evidence="3">
    <name type="scientific">Rosellinia necatrix</name>
    <name type="common">White root-rot fungus</name>
    <dbReference type="NCBI Taxonomy" id="77044"/>
    <lineage>
        <taxon>Eukaryota</taxon>
        <taxon>Fungi</taxon>
        <taxon>Dikarya</taxon>
        <taxon>Ascomycota</taxon>
        <taxon>Pezizomycotina</taxon>
        <taxon>Sordariomycetes</taxon>
        <taxon>Xylariomycetidae</taxon>
        <taxon>Xylariales</taxon>
        <taxon>Xylariaceae</taxon>
        <taxon>Rosellinia</taxon>
    </lineage>
</organism>
<keyword evidence="4" id="KW-1185">Reference proteome</keyword>
<gene>
    <name evidence="3" type="ORF">SAMD00023353_4000970</name>
</gene>
<dbReference type="Proteomes" id="UP000054516">
    <property type="component" value="Unassembled WGS sequence"/>
</dbReference>
<dbReference type="GO" id="GO:1990904">
    <property type="term" value="C:ribonucleoprotein complex"/>
    <property type="evidence" value="ECO:0007669"/>
    <property type="project" value="UniProtKB-KW"/>
</dbReference>
<dbReference type="AlphaFoldDB" id="A0A1W2TM97"/>
<sequence>MVVDMVHPNQSAISRSHLEQLLATLYKARPEQISIFGLQTAFKGGKTTGFACIYNSVSARTMFDAKYRLKRAGLASRADRQSKQNRSHWKNWRKRFRGTKKPIYPSLSVRWVTNTPL</sequence>
<proteinExistence type="predicted"/>
<dbReference type="InterPro" id="IPR012678">
    <property type="entry name" value="Ribosomal_uL23/eL15/eS24_sf"/>
</dbReference>
<keyword evidence="2" id="KW-0687">Ribonucleoprotein</keyword>
<dbReference type="STRING" id="77044.A0A1W2TM97"/>
<dbReference type="OrthoDB" id="5571754at2759"/>
<evidence type="ECO:0000313" key="4">
    <source>
        <dbReference type="Proteomes" id="UP000054516"/>
    </source>
</evidence>
<dbReference type="PANTHER" id="PTHR10496">
    <property type="entry name" value="40S RIBOSOMAL PROTEIN S24"/>
    <property type="match status" value="1"/>
</dbReference>
<evidence type="ECO:0000256" key="2">
    <source>
        <dbReference type="ARBA" id="ARBA00023274"/>
    </source>
</evidence>